<sequence length="279" mass="30912">MSTSGPPPPPPNTYDAPPAPIPGPPPGSGIALQLGPESQIPDHPGSIVGVPQLPPQPPYPPLLPQQQQQPVAMASPLPLPAQQQQQDQQQLDVRGVKASCQFGLRELLGMQRSQRESGGAAGLEPRIRVQAGLVLGDLRMLQDEVRALVKAAENHRWRRWIFGGVIATFIPAVRRIFRRDGDDEDARLSSNDTEYAFRRSKGLMARIKDGLLGSGAFAKVAFFVFAVLYVFQNEVSLRVARTVQKRLRRLADRVERGDEDVDEGDVKMLDGWRWRVLLW</sequence>
<evidence type="ECO:0000313" key="3">
    <source>
        <dbReference type="EMBL" id="KAJ6443182.1"/>
    </source>
</evidence>
<protein>
    <submittedName>
        <fullName evidence="3">Histone acetyltransferase ESA1</fullName>
    </submittedName>
</protein>
<reference evidence="3" key="1">
    <citation type="submission" date="2023-01" db="EMBL/GenBank/DDBJ databases">
        <title>The growth and conidiation of Purpureocillium lavendulum are regulated by nitrogen source and histone H3K14 acetylation.</title>
        <authorList>
            <person name="Tang P."/>
            <person name="Han J."/>
            <person name="Zhang C."/>
            <person name="Tang P."/>
            <person name="Qi F."/>
            <person name="Zhang K."/>
            <person name="Liang L."/>
        </authorList>
    </citation>
    <scope>NUCLEOTIDE SEQUENCE</scope>
    <source>
        <strain evidence="3">YMF1.00683</strain>
    </source>
</reference>
<comment type="caution">
    <text evidence="3">The sequence shown here is derived from an EMBL/GenBank/DDBJ whole genome shotgun (WGS) entry which is preliminary data.</text>
</comment>
<proteinExistence type="predicted"/>
<keyword evidence="2" id="KW-0812">Transmembrane</keyword>
<evidence type="ECO:0000256" key="2">
    <source>
        <dbReference type="SAM" id="Phobius"/>
    </source>
</evidence>
<feature type="compositionally biased region" description="Pro residues" evidence="1">
    <location>
        <begin position="52"/>
        <end position="63"/>
    </location>
</feature>
<dbReference type="EMBL" id="JAQHRD010000003">
    <property type="protein sequence ID" value="KAJ6443182.1"/>
    <property type="molecule type" value="Genomic_DNA"/>
</dbReference>
<dbReference type="Proteomes" id="UP001163105">
    <property type="component" value="Unassembled WGS sequence"/>
</dbReference>
<keyword evidence="2" id="KW-1133">Transmembrane helix</keyword>
<evidence type="ECO:0000313" key="4">
    <source>
        <dbReference type="Proteomes" id="UP001163105"/>
    </source>
</evidence>
<keyword evidence="2" id="KW-0472">Membrane</keyword>
<evidence type="ECO:0000256" key="1">
    <source>
        <dbReference type="SAM" id="MobiDB-lite"/>
    </source>
</evidence>
<dbReference type="AlphaFoldDB" id="A0AB34FVN4"/>
<feature type="transmembrane region" description="Helical" evidence="2">
    <location>
        <begin position="211"/>
        <end position="231"/>
    </location>
</feature>
<feature type="region of interest" description="Disordered" evidence="1">
    <location>
        <begin position="1"/>
        <end position="71"/>
    </location>
</feature>
<name>A0AB34FVN4_9HYPO</name>
<keyword evidence="4" id="KW-1185">Reference proteome</keyword>
<accession>A0AB34FVN4</accession>
<organism evidence="3 4">
    <name type="scientific">Purpureocillium lavendulum</name>
    <dbReference type="NCBI Taxonomy" id="1247861"/>
    <lineage>
        <taxon>Eukaryota</taxon>
        <taxon>Fungi</taxon>
        <taxon>Dikarya</taxon>
        <taxon>Ascomycota</taxon>
        <taxon>Pezizomycotina</taxon>
        <taxon>Sordariomycetes</taxon>
        <taxon>Hypocreomycetidae</taxon>
        <taxon>Hypocreales</taxon>
        <taxon>Ophiocordycipitaceae</taxon>
        <taxon>Purpureocillium</taxon>
    </lineage>
</organism>
<feature type="compositionally biased region" description="Pro residues" evidence="1">
    <location>
        <begin position="1"/>
        <end position="27"/>
    </location>
</feature>
<gene>
    <name evidence="3" type="ORF">O9K51_04361</name>
</gene>